<keyword evidence="4" id="KW-1185">Reference proteome</keyword>
<evidence type="ECO:0000256" key="1">
    <source>
        <dbReference type="SAM" id="MobiDB-lite"/>
    </source>
</evidence>
<dbReference type="EMBL" id="BAAATA010000011">
    <property type="protein sequence ID" value="GAA2487791.1"/>
    <property type="molecule type" value="Genomic_DNA"/>
</dbReference>
<keyword evidence="2" id="KW-0472">Membrane</keyword>
<dbReference type="Pfam" id="PF10745">
    <property type="entry name" value="DUF2530"/>
    <property type="match status" value="1"/>
</dbReference>
<sequence length="118" mass="12612">MSVLNLTRLTTPERPAPPPLEANDVAVVTGGTVLWFLLFLAQLPFYGWFEEHGYTWWVWTCLAGAGLGLIGIKYTRNRRAALLRRRGPAPAAPAGPAAAAAPADVTKTTDGAPGERNA</sequence>
<gene>
    <name evidence="3" type="ORF">GCM10010406_24950</name>
</gene>
<feature type="compositionally biased region" description="Low complexity" evidence="1">
    <location>
        <begin position="88"/>
        <end position="103"/>
    </location>
</feature>
<comment type="caution">
    <text evidence="3">The sequence shown here is derived from an EMBL/GenBank/DDBJ whole genome shotgun (WGS) entry which is preliminary data.</text>
</comment>
<keyword evidence="2" id="KW-0812">Transmembrane</keyword>
<keyword evidence="2" id="KW-1133">Transmembrane helix</keyword>
<accession>A0ABN3LQN3</accession>
<evidence type="ECO:0008006" key="5">
    <source>
        <dbReference type="Google" id="ProtNLM"/>
    </source>
</evidence>
<organism evidence="3 4">
    <name type="scientific">Streptomyces thermolineatus</name>
    <dbReference type="NCBI Taxonomy" id="44033"/>
    <lineage>
        <taxon>Bacteria</taxon>
        <taxon>Bacillati</taxon>
        <taxon>Actinomycetota</taxon>
        <taxon>Actinomycetes</taxon>
        <taxon>Kitasatosporales</taxon>
        <taxon>Streptomycetaceae</taxon>
        <taxon>Streptomyces</taxon>
    </lineage>
</organism>
<dbReference type="InterPro" id="IPR019681">
    <property type="entry name" value="DUF2530"/>
</dbReference>
<evidence type="ECO:0000313" key="4">
    <source>
        <dbReference type="Proteomes" id="UP001501358"/>
    </source>
</evidence>
<feature type="transmembrane region" description="Helical" evidence="2">
    <location>
        <begin position="54"/>
        <end position="75"/>
    </location>
</feature>
<feature type="transmembrane region" description="Helical" evidence="2">
    <location>
        <begin position="25"/>
        <end position="48"/>
    </location>
</feature>
<dbReference type="Proteomes" id="UP001501358">
    <property type="component" value="Unassembled WGS sequence"/>
</dbReference>
<protein>
    <recommendedName>
        <fullName evidence="5">DUF2530 domain-containing protein</fullName>
    </recommendedName>
</protein>
<evidence type="ECO:0000313" key="3">
    <source>
        <dbReference type="EMBL" id="GAA2487791.1"/>
    </source>
</evidence>
<feature type="region of interest" description="Disordered" evidence="1">
    <location>
        <begin position="85"/>
        <end position="118"/>
    </location>
</feature>
<proteinExistence type="predicted"/>
<name>A0ABN3LQN3_9ACTN</name>
<reference evidence="3 4" key="1">
    <citation type="journal article" date="2019" name="Int. J. Syst. Evol. Microbiol.">
        <title>The Global Catalogue of Microorganisms (GCM) 10K type strain sequencing project: providing services to taxonomists for standard genome sequencing and annotation.</title>
        <authorList>
            <consortium name="The Broad Institute Genomics Platform"/>
            <consortium name="The Broad Institute Genome Sequencing Center for Infectious Disease"/>
            <person name="Wu L."/>
            <person name="Ma J."/>
        </authorList>
    </citation>
    <scope>NUCLEOTIDE SEQUENCE [LARGE SCALE GENOMIC DNA]</scope>
    <source>
        <strain evidence="3 4">JCM 6307</strain>
    </source>
</reference>
<evidence type="ECO:0000256" key="2">
    <source>
        <dbReference type="SAM" id="Phobius"/>
    </source>
</evidence>